<name>A0A5N5FPX8_9ROSA</name>
<reference evidence="3" key="2">
    <citation type="submission" date="2019-10" db="EMBL/GenBank/DDBJ databases">
        <title>A de novo genome assembly of a pear dwarfing rootstock.</title>
        <authorList>
            <person name="Wang F."/>
            <person name="Wang J."/>
            <person name="Li S."/>
            <person name="Zhang Y."/>
            <person name="Fang M."/>
            <person name="Ma L."/>
            <person name="Zhao Y."/>
            <person name="Jiang S."/>
        </authorList>
    </citation>
    <scope>NUCLEOTIDE SEQUENCE [LARGE SCALE GENOMIC DNA]</scope>
</reference>
<evidence type="ECO:0000256" key="1">
    <source>
        <dbReference type="SAM" id="MobiDB-lite"/>
    </source>
</evidence>
<reference evidence="2 3" key="1">
    <citation type="submission" date="2019-09" db="EMBL/GenBank/DDBJ databases">
        <authorList>
            <person name="Ou C."/>
        </authorList>
    </citation>
    <scope>NUCLEOTIDE SEQUENCE [LARGE SCALE GENOMIC DNA]</scope>
    <source>
        <strain evidence="2">S2</strain>
        <tissue evidence="2">Leaf</tissue>
    </source>
</reference>
<feature type="region of interest" description="Disordered" evidence="1">
    <location>
        <begin position="1"/>
        <end position="35"/>
    </location>
</feature>
<feature type="compositionally biased region" description="Basic and acidic residues" evidence="1">
    <location>
        <begin position="1"/>
        <end position="15"/>
    </location>
</feature>
<sequence>MMRGGGEQREREDAMGGRGAMQSERGEGKDGRKDYRMVKKATLDPRSKQWIGGCDAVRSRLTVKHQPAPKAWKENLNIGNEVLLLPGRDSDFRRAIEVELDFSNKLGKMKPPIGGLACVGCGSVGLILEWG</sequence>
<accession>A0A5N5FPX8</accession>
<evidence type="ECO:0000313" key="3">
    <source>
        <dbReference type="Proteomes" id="UP000327157"/>
    </source>
</evidence>
<dbReference type="OrthoDB" id="1882547at2759"/>
<dbReference type="Proteomes" id="UP000327157">
    <property type="component" value="Chromosome 13"/>
</dbReference>
<evidence type="ECO:0000313" key="2">
    <source>
        <dbReference type="EMBL" id="KAB2600314.1"/>
    </source>
</evidence>
<feature type="compositionally biased region" description="Basic and acidic residues" evidence="1">
    <location>
        <begin position="24"/>
        <end position="35"/>
    </location>
</feature>
<proteinExistence type="predicted"/>
<dbReference type="EMBL" id="SMOL01000753">
    <property type="protein sequence ID" value="KAB2600314.1"/>
    <property type="molecule type" value="Genomic_DNA"/>
</dbReference>
<reference evidence="2 3" key="3">
    <citation type="submission" date="2019-11" db="EMBL/GenBank/DDBJ databases">
        <title>A de novo genome assembly of a pear dwarfing rootstock.</title>
        <authorList>
            <person name="Wang F."/>
            <person name="Wang J."/>
            <person name="Li S."/>
            <person name="Zhang Y."/>
            <person name="Fang M."/>
            <person name="Ma L."/>
            <person name="Zhao Y."/>
            <person name="Jiang S."/>
        </authorList>
    </citation>
    <scope>NUCLEOTIDE SEQUENCE [LARGE SCALE GENOMIC DNA]</scope>
    <source>
        <strain evidence="2">S2</strain>
        <tissue evidence="2">Leaf</tissue>
    </source>
</reference>
<comment type="caution">
    <text evidence="2">The sequence shown here is derived from an EMBL/GenBank/DDBJ whole genome shotgun (WGS) entry which is preliminary data.</text>
</comment>
<organism evidence="2 3">
    <name type="scientific">Pyrus ussuriensis x Pyrus communis</name>
    <dbReference type="NCBI Taxonomy" id="2448454"/>
    <lineage>
        <taxon>Eukaryota</taxon>
        <taxon>Viridiplantae</taxon>
        <taxon>Streptophyta</taxon>
        <taxon>Embryophyta</taxon>
        <taxon>Tracheophyta</taxon>
        <taxon>Spermatophyta</taxon>
        <taxon>Magnoliopsida</taxon>
        <taxon>eudicotyledons</taxon>
        <taxon>Gunneridae</taxon>
        <taxon>Pentapetalae</taxon>
        <taxon>rosids</taxon>
        <taxon>fabids</taxon>
        <taxon>Rosales</taxon>
        <taxon>Rosaceae</taxon>
        <taxon>Amygdaloideae</taxon>
        <taxon>Maleae</taxon>
        <taxon>Pyrus</taxon>
    </lineage>
</organism>
<protein>
    <submittedName>
        <fullName evidence="2">Peroxiredoxin-2E-2</fullName>
    </submittedName>
</protein>
<keyword evidence="3" id="KW-1185">Reference proteome</keyword>
<dbReference type="AlphaFoldDB" id="A0A5N5FPX8"/>
<gene>
    <name evidence="2" type="ORF">D8674_010585</name>
</gene>